<evidence type="ECO:0000313" key="2">
    <source>
        <dbReference type="Proteomes" id="UP001177744"/>
    </source>
</evidence>
<dbReference type="EMBL" id="JAULJE010000002">
    <property type="protein sequence ID" value="KAK1345753.1"/>
    <property type="molecule type" value="Genomic_DNA"/>
</dbReference>
<name>A0AA40IA08_CNENI</name>
<dbReference type="PANTHER" id="PTHR45913">
    <property type="entry name" value="EPM2A-INTERACTING PROTEIN 1"/>
    <property type="match status" value="1"/>
</dbReference>
<dbReference type="AlphaFoldDB" id="A0AA40IA08"/>
<dbReference type="Proteomes" id="UP001177744">
    <property type="component" value="Unassembled WGS sequence"/>
</dbReference>
<evidence type="ECO:0008006" key="3">
    <source>
        <dbReference type="Google" id="ProtNLM"/>
    </source>
</evidence>
<dbReference type="PANTHER" id="PTHR45913:SF10">
    <property type="entry name" value="DUF4371 DOMAIN-CONTAINING PROTEIN"/>
    <property type="match status" value="1"/>
</dbReference>
<gene>
    <name evidence="1" type="ORF">QTO34_008217</name>
</gene>
<organism evidence="1 2">
    <name type="scientific">Cnephaeus nilssonii</name>
    <name type="common">Northern bat</name>
    <name type="synonym">Eptesicus nilssonii</name>
    <dbReference type="NCBI Taxonomy" id="3371016"/>
    <lineage>
        <taxon>Eukaryota</taxon>
        <taxon>Metazoa</taxon>
        <taxon>Chordata</taxon>
        <taxon>Craniata</taxon>
        <taxon>Vertebrata</taxon>
        <taxon>Euteleostomi</taxon>
        <taxon>Mammalia</taxon>
        <taxon>Eutheria</taxon>
        <taxon>Laurasiatheria</taxon>
        <taxon>Chiroptera</taxon>
        <taxon>Yangochiroptera</taxon>
        <taxon>Vespertilionidae</taxon>
        <taxon>Cnephaeus</taxon>
    </lineage>
</organism>
<sequence>MSVVTKIVNLIAARPLHKREFSALLLEVDSTYSGLLMYNNVRWLSGGKVLERFVECFEEIKVFLDDKDLGNFPQLNDDKWVNTLMFFTDLAVHINELNLKLQGFDKSIDVMLLKVPAAVSVPAAWERDNLHAPQSSWSWATVAAPVAWERDKPPTSGSRAPAPAAVAWVKLLTHCPLRLRPARLKPARVLGA</sequence>
<keyword evidence="2" id="KW-1185">Reference proteome</keyword>
<proteinExistence type="predicted"/>
<accession>A0AA40IA08</accession>
<reference evidence="1" key="1">
    <citation type="submission" date="2023-06" db="EMBL/GenBank/DDBJ databases">
        <title>Reference genome for the Northern bat (Eptesicus nilssonii), a most northern bat species.</title>
        <authorList>
            <person name="Laine V.N."/>
            <person name="Pulliainen A.T."/>
            <person name="Lilley T.M."/>
        </authorList>
    </citation>
    <scope>NUCLEOTIDE SEQUENCE</scope>
    <source>
        <strain evidence="1">BLF_Eptnil</strain>
        <tissue evidence="1">Kidney</tissue>
    </source>
</reference>
<evidence type="ECO:0000313" key="1">
    <source>
        <dbReference type="EMBL" id="KAK1345753.1"/>
    </source>
</evidence>
<comment type="caution">
    <text evidence="1">The sequence shown here is derived from an EMBL/GenBank/DDBJ whole genome shotgun (WGS) entry which is preliminary data.</text>
</comment>
<protein>
    <recommendedName>
        <fullName evidence="3">General transcription factor II-I repeat domain-containing protein 2A</fullName>
    </recommendedName>
</protein>